<feature type="domain" description="HTH gntR-type" evidence="5">
    <location>
        <begin position="7"/>
        <end position="75"/>
    </location>
</feature>
<evidence type="ECO:0000256" key="2">
    <source>
        <dbReference type="ARBA" id="ARBA00023125"/>
    </source>
</evidence>
<dbReference type="InterPro" id="IPR010248">
    <property type="entry name" value="His_ut_repres"/>
</dbReference>
<dbReference type="PANTHER" id="PTHR44846:SF16">
    <property type="entry name" value="TRANSCRIPTIONAL REGULATOR PHNF-RELATED"/>
    <property type="match status" value="1"/>
</dbReference>
<evidence type="ECO:0000256" key="4">
    <source>
        <dbReference type="NCBIfam" id="TIGR02018"/>
    </source>
</evidence>
<comment type="caution">
    <text evidence="6">The sequence shown here is derived from an EMBL/GenBank/DDBJ whole genome shotgun (WGS) entry which is preliminary data.</text>
</comment>
<dbReference type="PANTHER" id="PTHR44846">
    <property type="entry name" value="MANNOSYL-D-GLYCERATE TRANSPORT/METABOLISM SYSTEM REPRESSOR MNGR-RELATED"/>
    <property type="match status" value="1"/>
</dbReference>
<dbReference type="RefSeq" id="WP_139678110.1">
    <property type="nucleotide sequence ID" value="NZ_VDMN01000005.1"/>
</dbReference>
<dbReference type="SUPFAM" id="SSF46785">
    <property type="entry name" value="Winged helix' DNA-binding domain"/>
    <property type="match status" value="1"/>
</dbReference>
<sequence>MSISTNLTLHRKILADIEEKIVSGTWPPGHRIPFEVDLAAYYDVSRMTVNKVMGQLAQSGLIERRKKGGSFVAHPKAQSAVLEIHDIADEVRSLNVDYSYQRLSITRRKAIGEELAWFPGDTPGDVLFLTCLHLAAGEPFCLEERAINLVTVPAAIEADFISAAPGPWLSSQIPWITAQHRIQAVPADRKEHKILKLTPKDACLVIERRTWNASGAVTWVRMTYPGNRHVVTADFRPASA</sequence>
<dbReference type="PRINTS" id="PR00035">
    <property type="entry name" value="HTHGNTR"/>
</dbReference>
<evidence type="ECO:0000256" key="1">
    <source>
        <dbReference type="ARBA" id="ARBA00023015"/>
    </source>
</evidence>
<dbReference type="GO" id="GO:0003677">
    <property type="term" value="F:DNA binding"/>
    <property type="evidence" value="ECO:0007669"/>
    <property type="project" value="UniProtKB-UniRule"/>
</dbReference>
<evidence type="ECO:0000313" key="7">
    <source>
        <dbReference type="Proteomes" id="UP000311605"/>
    </source>
</evidence>
<dbReference type="AlphaFoldDB" id="A0A5C4XE71"/>
<dbReference type="InterPro" id="IPR000524">
    <property type="entry name" value="Tscrpt_reg_HTH_GntR"/>
</dbReference>
<dbReference type="Pfam" id="PF00392">
    <property type="entry name" value="GntR"/>
    <property type="match status" value="1"/>
</dbReference>
<dbReference type="InterPro" id="IPR028978">
    <property type="entry name" value="Chorismate_lyase_/UTRA_dom_sf"/>
</dbReference>
<keyword evidence="3" id="KW-0804">Transcription</keyword>
<dbReference type="SUPFAM" id="SSF64288">
    <property type="entry name" value="Chorismate lyase-like"/>
    <property type="match status" value="1"/>
</dbReference>
<dbReference type="InterPro" id="IPR050679">
    <property type="entry name" value="Bact_HTH_transcr_reg"/>
</dbReference>
<proteinExistence type="predicted"/>
<dbReference type="OrthoDB" id="9808698at2"/>
<protein>
    <recommendedName>
        <fullName evidence="4">Histidine utilization repressor</fullName>
    </recommendedName>
</protein>
<keyword evidence="7" id="KW-1185">Reference proteome</keyword>
<dbReference type="GO" id="GO:0003700">
    <property type="term" value="F:DNA-binding transcription factor activity"/>
    <property type="evidence" value="ECO:0007669"/>
    <property type="project" value="UniProtKB-UniRule"/>
</dbReference>
<accession>A0A5C4XE71</accession>
<evidence type="ECO:0000313" key="6">
    <source>
        <dbReference type="EMBL" id="TNM61662.1"/>
    </source>
</evidence>
<dbReference type="GO" id="GO:0006547">
    <property type="term" value="P:L-histidine metabolic process"/>
    <property type="evidence" value="ECO:0007669"/>
    <property type="project" value="UniProtKB-UniRule"/>
</dbReference>
<dbReference type="Pfam" id="PF07702">
    <property type="entry name" value="UTRA"/>
    <property type="match status" value="1"/>
</dbReference>
<dbReference type="Gene3D" id="3.40.1410.10">
    <property type="entry name" value="Chorismate lyase-like"/>
    <property type="match status" value="1"/>
</dbReference>
<dbReference type="InterPro" id="IPR036390">
    <property type="entry name" value="WH_DNA-bd_sf"/>
</dbReference>
<dbReference type="SMART" id="SM00345">
    <property type="entry name" value="HTH_GNTR"/>
    <property type="match status" value="1"/>
</dbReference>
<keyword evidence="1" id="KW-0805">Transcription regulation</keyword>
<dbReference type="EMBL" id="VDMN01000005">
    <property type="protein sequence ID" value="TNM61662.1"/>
    <property type="molecule type" value="Genomic_DNA"/>
</dbReference>
<gene>
    <name evidence="6" type="primary">hutC</name>
    <name evidence="6" type="ORF">FHP24_20590</name>
</gene>
<dbReference type="InterPro" id="IPR036388">
    <property type="entry name" value="WH-like_DNA-bd_sf"/>
</dbReference>
<dbReference type="Gene3D" id="1.10.10.10">
    <property type="entry name" value="Winged helix-like DNA-binding domain superfamily/Winged helix DNA-binding domain"/>
    <property type="match status" value="1"/>
</dbReference>
<dbReference type="NCBIfam" id="TIGR02018">
    <property type="entry name" value="his_ut_repres"/>
    <property type="match status" value="1"/>
</dbReference>
<organism evidence="6 7">
    <name type="scientific">Aliirhizobium smilacinae</name>
    <dbReference type="NCBI Taxonomy" id="1395944"/>
    <lineage>
        <taxon>Bacteria</taxon>
        <taxon>Pseudomonadati</taxon>
        <taxon>Pseudomonadota</taxon>
        <taxon>Alphaproteobacteria</taxon>
        <taxon>Hyphomicrobiales</taxon>
        <taxon>Rhizobiaceae</taxon>
        <taxon>Aliirhizobium</taxon>
    </lineage>
</organism>
<evidence type="ECO:0000256" key="3">
    <source>
        <dbReference type="ARBA" id="ARBA00023163"/>
    </source>
</evidence>
<dbReference type="GO" id="GO:0045892">
    <property type="term" value="P:negative regulation of DNA-templated transcription"/>
    <property type="evidence" value="ECO:0007669"/>
    <property type="project" value="UniProtKB-UniRule"/>
</dbReference>
<dbReference type="PROSITE" id="PS50949">
    <property type="entry name" value="HTH_GNTR"/>
    <property type="match status" value="1"/>
</dbReference>
<name>A0A5C4XE71_9HYPH</name>
<reference evidence="6 7" key="1">
    <citation type="submission" date="2019-06" db="EMBL/GenBank/DDBJ databases">
        <title>The draft genome of Rhizobium smilacinae PTYR-5.</title>
        <authorList>
            <person name="Liu L."/>
            <person name="Li L."/>
            <person name="Zhang X."/>
        </authorList>
    </citation>
    <scope>NUCLEOTIDE SEQUENCE [LARGE SCALE GENOMIC DNA]</scope>
    <source>
        <strain evidence="6 7">PTYR-5</strain>
    </source>
</reference>
<dbReference type="Proteomes" id="UP000311605">
    <property type="component" value="Unassembled WGS sequence"/>
</dbReference>
<keyword evidence="2" id="KW-0238">DNA-binding</keyword>
<dbReference type="CDD" id="cd07377">
    <property type="entry name" value="WHTH_GntR"/>
    <property type="match status" value="1"/>
</dbReference>
<evidence type="ECO:0000259" key="5">
    <source>
        <dbReference type="PROSITE" id="PS50949"/>
    </source>
</evidence>
<dbReference type="InterPro" id="IPR011663">
    <property type="entry name" value="UTRA"/>
</dbReference>
<dbReference type="SMART" id="SM00866">
    <property type="entry name" value="UTRA"/>
    <property type="match status" value="1"/>
</dbReference>